<accession>A0AAW2Z0P2</accession>
<dbReference type="AlphaFoldDB" id="A0AAW2Z0P2"/>
<name>A0AAW2Z0P2_9EUKA</name>
<comment type="similarity">
    <text evidence="1">Belongs to the Gfo/Idh/MocA family.</text>
</comment>
<keyword evidence="2" id="KW-0560">Oxidoreductase</keyword>
<dbReference type="PANTHER" id="PTHR43708">
    <property type="entry name" value="CONSERVED EXPRESSED OXIDOREDUCTASE (EUROFUNG)"/>
    <property type="match status" value="1"/>
</dbReference>
<dbReference type="Proteomes" id="UP001431209">
    <property type="component" value="Unassembled WGS sequence"/>
</dbReference>
<dbReference type="Pfam" id="PF01408">
    <property type="entry name" value="GFO_IDH_MocA"/>
    <property type="match status" value="1"/>
</dbReference>
<dbReference type="SUPFAM" id="SSF51735">
    <property type="entry name" value="NAD(P)-binding Rossmann-fold domains"/>
    <property type="match status" value="1"/>
</dbReference>
<dbReference type="EMBL" id="JAOPGA020000950">
    <property type="protein sequence ID" value="KAL0483362.1"/>
    <property type="molecule type" value="Genomic_DNA"/>
</dbReference>
<proteinExistence type="inferred from homology"/>
<evidence type="ECO:0000256" key="2">
    <source>
        <dbReference type="ARBA" id="ARBA00023002"/>
    </source>
</evidence>
<evidence type="ECO:0000256" key="1">
    <source>
        <dbReference type="ARBA" id="ARBA00010928"/>
    </source>
</evidence>
<dbReference type="GO" id="GO:0000166">
    <property type="term" value="F:nucleotide binding"/>
    <property type="evidence" value="ECO:0007669"/>
    <property type="project" value="InterPro"/>
</dbReference>
<dbReference type="Gene3D" id="3.40.50.720">
    <property type="entry name" value="NAD(P)-binding Rossmann-like Domain"/>
    <property type="match status" value="1"/>
</dbReference>
<comment type="caution">
    <text evidence="4">The sequence shown here is derived from an EMBL/GenBank/DDBJ whole genome shotgun (WGS) entry which is preliminary data.</text>
</comment>
<evidence type="ECO:0000313" key="4">
    <source>
        <dbReference type="EMBL" id="KAL0483362.1"/>
    </source>
</evidence>
<dbReference type="InterPro" id="IPR036291">
    <property type="entry name" value="NAD(P)-bd_dom_sf"/>
</dbReference>
<evidence type="ECO:0000259" key="3">
    <source>
        <dbReference type="Pfam" id="PF01408"/>
    </source>
</evidence>
<organism evidence="4 5">
    <name type="scientific">Acrasis kona</name>
    <dbReference type="NCBI Taxonomy" id="1008807"/>
    <lineage>
        <taxon>Eukaryota</taxon>
        <taxon>Discoba</taxon>
        <taxon>Heterolobosea</taxon>
        <taxon>Tetramitia</taxon>
        <taxon>Eutetramitia</taxon>
        <taxon>Acrasidae</taxon>
        <taxon>Acrasis</taxon>
    </lineage>
</organism>
<evidence type="ECO:0000313" key="5">
    <source>
        <dbReference type="Proteomes" id="UP001431209"/>
    </source>
</evidence>
<gene>
    <name evidence="4" type="ORF">AKO1_014678</name>
</gene>
<protein>
    <submittedName>
        <fullName evidence="4">Inositol 2-dehydrogenase/D-chiro-inositol 3-dehydrogenase</fullName>
    </submittedName>
</protein>
<dbReference type="InterPro" id="IPR051317">
    <property type="entry name" value="Gfo/Idh/MocA_oxidoreduct"/>
</dbReference>
<dbReference type="InterPro" id="IPR000683">
    <property type="entry name" value="Gfo/Idh/MocA-like_OxRdtase_N"/>
</dbReference>
<dbReference type="GO" id="GO:0016491">
    <property type="term" value="F:oxidoreductase activity"/>
    <property type="evidence" value="ECO:0007669"/>
    <property type="project" value="UniProtKB-KW"/>
</dbReference>
<feature type="domain" description="Gfo/Idh/MocA-like oxidoreductase N-terminal" evidence="3">
    <location>
        <begin position="14"/>
        <end position="141"/>
    </location>
</feature>
<reference evidence="4 5" key="1">
    <citation type="submission" date="2024-03" db="EMBL/GenBank/DDBJ databases">
        <title>The Acrasis kona genome and developmental transcriptomes reveal deep origins of eukaryotic multicellular pathways.</title>
        <authorList>
            <person name="Sheikh S."/>
            <person name="Fu C.-J."/>
            <person name="Brown M.W."/>
            <person name="Baldauf S.L."/>
        </authorList>
    </citation>
    <scope>NUCLEOTIDE SEQUENCE [LARGE SCALE GENOMIC DNA]</scope>
    <source>
        <strain evidence="4 5">ATCC MYA-3509</strain>
    </source>
</reference>
<keyword evidence="5" id="KW-1185">Reference proteome</keyword>
<dbReference type="PANTHER" id="PTHR43708:SF5">
    <property type="entry name" value="CONSERVED EXPRESSED OXIDOREDUCTASE (EUROFUNG)-RELATED"/>
    <property type="match status" value="1"/>
</dbReference>
<sequence length="344" mass="39044">MFDQLSDQKMHKYRFGFIGLGIIFGKHLKALERLNIEDKDLSVDVVHVCDLNQENLNKSRELLEEVGQSISKCTFSTDVSELAGDENVDVVVVCTNVQSHYQVIKKLILAKKTVFFEKPGTTNNNDLEDLSQLAKSNNTLLYSLLHSEFGCELRWWNSEKVRTDEPRSFHTLLSGGCFNNKNEAEQTNRLYSCWLDIGINAISIAVAIVKDMKLNTSLSIPRFVRIPSINEGRDVQGCAEYSFGVNGKGSVETSWCSGEGVQRSRVMYSNPDEEYLFDHAKQKVTKVVDGKQEVLFSSDVDRLPDQYLYVFRDGLRKLSQGQDNIDHSLKLHNLLFSALHFDKS</sequence>